<dbReference type="InterPro" id="IPR036388">
    <property type="entry name" value="WH-like_DNA-bd_sf"/>
</dbReference>
<dbReference type="GO" id="GO:0003677">
    <property type="term" value="F:DNA binding"/>
    <property type="evidence" value="ECO:0007669"/>
    <property type="project" value="UniProtKB-KW"/>
</dbReference>
<dbReference type="GO" id="GO:0003700">
    <property type="term" value="F:DNA-binding transcription factor activity"/>
    <property type="evidence" value="ECO:0007669"/>
    <property type="project" value="InterPro"/>
</dbReference>
<dbReference type="PANTHER" id="PTHR43537:SF49">
    <property type="entry name" value="TRANSCRIPTIONAL REGULATORY PROTEIN"/>
    <property type="match status" value="1"/>
</dbReference>
<dbReference type="Gene3D" id="1.20.120.530">
    <property type="entry name" value="GntR ligand-binding domain-like"/>
    <property type="match status" value="1"/>
</dbReference>
<sequence length="244" mass="28065">MKTRTQTKTQHTENAPANVDAFGQSGERLAGDALVQDVTARLEEAIVFGRLLPRERLIEEDLSQQFDLKRHVIRQAIVELERLGLVERIRNRGAVVKVYSAKEVEDINAVRELLESHAATFVPLPLEQAARERLRALQRRHHEAVEAGNRREVFRANIAFHEELFSHCGNDALIEAIRTHAQKSHAYRSIFVNDTHYLLWAAQAHLDMIRAIEAEDREALVRLCREHLAPAMKRYVETIRSQFD</sequence>
<organism evidence="5 6">
    <name type="scientific">Roseivivax marinus</name>
    <dbReference type="NCBI Taxonomy" id="1379903"/>
    <lineage>
        <taxon>Bacteria</taxon>
        <taxon>Pseudomonadati</taxon>
        <taxon>Pseudomonadota</taxon>
        <taxon>Alphaproteobacteria</taxon>
        <taxon>Rhodobacterales</taxon>
        <taxon>Roseobacteraceae</taxon>
        <taxon>Roseivivax</taxon>
    </lineage>
</organism>
<name>W4HFP3_9RHOB</name>
<dbReference type="STRING" id="1379903.ATO8_16745"/>
<dbReference type="eggNOG" id="COG1802">
    <property type="taxonomic scope" value="Bacteria"/>
</dbReference>
<gene>
    <name evidence="5" type="ORF">ATO8_16745</name>
</gene>
<accession>W4HFP3</accession>
<dbReference type="InterPro" id="IPR011711">
    <property type="entry name" value="GntR_C"/>
</dbReference>
<evidence type="ECO:0000313" key="6">
    <source>
        <dbReference type="Proteomes" id="UP000019063"/>
    </source>
</evidence>
<dbReference type="CDD" id="cd07377">
    <property type="entry name" value="WHTH_GntR"/>
    <property type="match status" value="1"/>
</dbReference>
<dbReference type="Gene3D" id="1.10.10.10">
    <property type="entry name" value="Winged helix-like DNA-binding domain superfamily/Winged helix DNA-binding domain"/>
    <property type="match status" value="1"/>
</dbReference>
<keyword evidence="3" id="KW-0804">Transcription</keyword>
<dbReference type="PANTHER" id="PTHR43537">
    <property type="entry name" value="TRANSCRIPTIONAL REGULATOR, GNTR FAMILY"/>
    <property type="match status" value="1"/>
</dbReference>
<dbReference type="Proteomes" id="UP000019063">
    <property type="component" value="Unassembled WGS sequence"/>
</dbReference>
<dbReference type="PROSITE" id="PS50949">
    <property type="entry name" value="HTH_GNTR"/>
    <property type="match status" value="1"/>
</dbReference>
<dbReference type="InterPro" id="IPR036390">
    <property type="entry name" value="WH_DNA-bd_sf"/>
</dbReference>
<dbReference type="Pfam" id="PF00392">
    <property type="entry name" value="GntR"/>
    <property type="match status" value="1"/>
</dbReference>
<feature type="domain" description="HTH gntR-type" evidence="4">
    <location>
        <begin position="32"/>
        <end position="99"/>
    </location>
</feature>
<evidence type="ECO:0000256" key="1">
    <source>
        <dbReference type="ARBA" id="ARBA00023015"/>
    </source>
</evidence>
<reference evidence="5 6" key="1">
    <citation type="journal article" date="2014" name="Antonie Van Leeuwenhoek">
        <title>Roseivivax atlanticus sp. nov., isolated from surface seawater of the Atlantic Ocean.</title>
        <authorList>
            <person name="Li G."/>
            <person name="Lai Q."/>
            <person name="Liu X."/>
            <person name="Sun F."/>
            <person name="Shao Z."/>
        </authorList>
    </citation>
    <scope>NUCLEOTIDE SEQUENCE [LARGE SCALE GENOMIC DNA]</scope>
    <source>
        <strain evidence="5 6">22II-s10s</strain>
    </source>
</reference>
<keyword evidence="2" id="KW-0238">DNA-binding</keyword>
<keyword evidence="6" id="KW-1185">Reference proteome</keyword>
<dbReference type="SUPFAM" id="SSF48008">
    <property type="entry name" value="GntR ligand-binding domain-like"/>
    <property type="match status" value="1"/>
</dbReference>
<dbReference type="InterPro" id="IPR000524">
    <property type="entry name" value="Tscrpt_reg_HTH_GntR"/>
</dbReference>
<protein>
    <submittedName>
        <fullName evidence="5">Transcriptional regulator</fullName>
    </submittedName>
</protein>
<dbReference type="SMART" id="SM00345">
    <property type="entry name" value="HTH_GNTR"/>
    <property type="match status" value="1"/>
</dbReference>
<proteinExistence type="predicted"/>
<dbReference type="EMBL" id="AQQW01000011">
    <property type="protein sequence ID" value="ETW11582.1"/>
    <property type="molecule type" value="Genomic_DNA"/>
</dbReference>
<evidence type="ECO:0000256" key="2">
    <source>
        <dbReference type="ARBA" id="ARBA00023125"/>
    </source>
</evidence>
<dbReference type="SUPFAM" id="SSF46785">
    <property type="entry name" value="Winged helix' DNA-binding domain"/>
    <property type="match status" value="1"/>
</dbReference>
<evidence type="ECO:0000313" key="5">
    <source>
        <dbReference type="EMBL" id="ETW11582.1"/>
    </source>
</evidence>
<dbReference type="AlphaFoldDB" id="W4HFP3"/>
<evidence type="ECO:0000256" key="3">
    <source>
        <dbReference type="ARBA" id="ARBA00023163"/>
    </source>
</evidence>
<comment type="caution">
    <text evidence="5">The sequence shown here is derived from an EMBL/GenBank/DDBJ whole genome shotgun (WGS) entry which is preliminary data.</text>
</comment>
<keyword evidence="1" id="KW-0805">Transcription regulation</keyword>
<dbReference type="SMART" id="SM00895">
    <property type="entry name" value="FCD"/>
    <property type="match status" value="1"/>
</dbReference>
<evidence type="ECO:0000259" key="4">
    <source>
        <dbReference type="PROSITE" id="PS50949"/>
    </source>
</evidence>
<dbReference type="Pfam" id="PF07729">
    <property type="entry name" value="FCD"/>
    <property type="match status" value="1"/>
</dbReference>
<dbReference type="RefSeq" id="WP_081749830.1">
    <property type="nucleotide sequence ID" value="NZ_AQQW01000011.1"/>
</dbReference>
<dbReference type="InterPro" id="IPR008920">
    <property type="entry name" value="TF_FadR/GntR_C"/>
</dbReference>